<sequence length="309" mass="33673">MKDETVLRSFLRVARVEHLGEAADQLGITQPTLSRRIATLERSLGAELFDRAGRGIRLNERGRAYLPHAEAALGELDAGRARVQRLMDPGRGTVRLDFIHSLGTWLVPDLLRAHRQVYPHATVRLHQGPAQALVRRVLADEADLALVGPKPEESAPGGPLEWLPLRRQRLALAFPEDHPGAAEGGPIAFAEIEGEPVIAMLPGYGTRIMLDRLSERWGVKLRIVFESMELTTVSGLVTAGLGVALLPLDDPFLVPQGIVLRPLDPPVYRGIGMVWRRDAAPAPPVDAFREMVVRGAEAAGVGVETSGER</sequence>
<dbReference type="Pfam" id="PF00126">
    <property type="entry name" value="HTH_1"/>
    <property type="match status" value="1"/>
</dbReference>
<dbReference type="Pfam" id="PF03466">
    <property type="entry name" value="LysR_substrate"/>
    <property type="match status" value="1"/>
</dbReference>
<evidence type="ECO:0000313" key="8">
    <source>
        <dbReference type="Proteomes" id="UP001139336"/>
    </source>
</evidence>
<dbReference type="InterPro" id="IPR000847">
    <property type="entry name" value="LysR_HTH_N"/>
</dbReference>
<accession>A0A9X1U832</accession>
<evidence type="ECO:0000256" key="4">
    <source>
        <dbReference type="ARBA" id="ARBA00023159"/>
    </source>
</evidence>
<reference evidence="7" key="1">
    <citation type="submission" date="2022-01" db="EMBL/GenBank/DDBJ databases">
        <title>Corynebacterium sp. nov isolated from isolated from the feces of the greater white-fronted geese (Anser albifrons) at Poyang Lake, PR China.</title>
        <authorList>
            <person name="Liu Q."/>
        </authorList>
    </citation>
    <scope>NUCLEOTIDE SEQUENCE</scope>
    <source>
        <strain evidence="7">JCM 32435</strain>
    </source>
</reference>
<protein>
    <submittedName>
        <fullName evidence="7">LysR family transcriptional regulator</fullName>
    </submittedName>
</protein>
<keyword evidence="3" id="KW-0238">DNA-binding</keyword>
<evidence type="ECO:0000259" key="6">
    <source>
        <dbReference type="PROSITE" id="PS50931"/>
    </source>
</evidence>
<organism evidence="7 8">
    <name type="scientific">Corynebacterium uropygiale</name>
    <dbReference type="NCBI Taxonomy" id="1775911"/>
    <lineage>
        <taxon>Bacteria</taxon>
        <taxon>Bacillati</taxon>
        <taxon>Actinomycetota</taxon>
        <taxon>Actinomycetes</taxon>
        <taxon>Mycobacteriales</taxon>
        <taxon>Corynebacteriaceae</taxon>
        <taxon>Corynebacterium</taxon>
    </lineage>
</organism>
<dbReference type="AlphaFoldDB" id="A0A9X1U832"/>
<dbReference type="InterPro" id="IPR036388">
    <property type="entry name" value="WH-like_DNA-bd_sf"/>
</dbReference>
<dbReference type="GO" id="GO:0032993">
    <property type="term" value="C:protein-DNA complex"/>
    <property type="evidence" value="ECO:0007669"/>
    <property type="project" value="TreeGrafter"/>
</dbReference>
<dbReference type="RefSeq" id="WP_236119519.1">
    <property type="nucleotide sequence ID" value="NZ_JAKGSI010000004.1"/>
</dbReference>
<gene>
    <name evidence="7" type="ORF">L1O03_09420</name>
</gene>
<evidence type="ECO:0000313" key="7">
    <source>
        <dbReference type="EMBL" id="MCF4007387.1"/>
    </source>
</evidence>
<keyword evidence="5" id="KW-0804">Transcription</keyword>
<dbReference type="PROSITE" id="PS50931">
    <property type="entry name" value="HTH_LYSR"/>
    <property type="match status" value="1"/>
</dbReference>
<comment type="caution">
    <text evidence="7">The sequence shown here is derived from an EMBL/GenBank/DDBJ whole genome shotgun (WGS) entry which is preliminary data.</text>
</comment>
<comment type="similarity">
    <text evidence="1">Belongs to the LysR transcriptional regulatory family.</text>
</comment>
<dbReference type="SUPFAM" id="SSF53850">
    <property type="entry name" value="Periplasmic binding protein-like II"/>
    <property type="match status" value="1"/>
</dbReference>
<keyword evidence="8" id="KW-1185">Reference proteome</keyword>
<dbReference type="CDD" id="cd08434">
    <property type="entry name" value="PBP2_GltC_like"/>
    <property type="match status" value="1"/>
</dbReference>
<evidence type="ECO:0000256" key="3">
    <source>
        <dbReference type="ARBA" id="ARBA00023125"/>
    </source>
</evidence>
<dbReference type="SUPFAM" id="SSF46785">
    <property type="entry name" value="Winged helix' DNA-binding domain"/>
    <property type="match status" value="1"/>
</dbReference>
<dbReference type="FunFam" id="1.10.10.10:FF:000001">
    <property type="entry name" value="LysR family transcriptional regulator"/>
    <property type="match status" value="1"/>
</dbReference>
<feature type="domain" description="HTH lysR-type" evidence="6">
    <location>
        <begin position="1"/>
        <end position="59"/>
    </location>
</feature>
<keyword evidence="2" id="KW-0805">Transcription regulation</keyword>
<dbReference type="InterPro" id="IPR036390">
    <property type="entry name" value="WH_DNA-bd_sf"/>
</dbReference>
<dbReference type="Proteomes" id="UP001139336">
    <property type="component" value="Unassembled WGS sequence"/>
</dbReference>
<keyword evidence="4" id="KW-0010">Activator</keyword>
<name>A0A9X1U832_9CORY</name>
<dbReference type="PANTHER" id="PTHR30346">
    <property type="entry name" value="TRANSCRIPTIONAL DUAL REGULATOR HCAR-RELATED"/>
    <property type="match status" value="1"/>
</dbReference>
<evidence type="ECO:0000256" key="1">
    <source>
        <dbReference type="ARBA" id="ARBA00009437"/>
    </source>
</evidence>
<proteinExistence type="inferred from homology"/>
<dbReference type="PRINTS" id="PR00039">
    <property type="entry name" value="HTHLYSR"/>
</dbReference>
<dbReference type="Gene3D" id="3.40.190.290">
    <property type="match status" value="1"/>
</dbReference>
<dbReference type="Gene3D" id="1.10.10.10">
    <property type="entry name" value="Winged helix-like DNA-binding domain superfamily/Winged helix DNA-binding domain"/>
    <property type="match status" value="1"/>
</dbReference>
<dbReference type="GO" id="GO:0003677">
    <property type="term" value="F:DNA binding"/>
    <property type="evidence" value="ECO:0007669"/>
    <property type="project" value="UniProtKB-KW"/>
</dbReference>
<dbReference type="EMBL" id="JAKGSI010000004">
    <property type="protein sequence ID" value="MCF4007387.1"/>
    <property type="molecule type" value="Genomic_DNA"/>
</dbReference>
<dbReference type="InterPro" id="IPR005119">
    <property type="entry name" value="LysR_subst-bd"/>
</dbReference>
<dbReference type="PANTHER" id="PTHR30346:SF28">
    <property type="entry name" value="HTH-TYPE TRANSCRIPTIONAL REGULATOR CYNR"/>
    <property type="match status" value="1"/>
</dbReference>
<dbReference type="GO" id="GO:0003700">
    <property type="term" value="F:DNA-binding transcription factor activity"/>
    <property type="evidence" value="ECO:0007669"/>
    <property type="project" value="InterPro"/>
</dbReference>
<evidence type="ECO:0000256" key="5">
    <source>
        <dbReference type="ARBA" id="ARBA00023163"/>
    </source>
</evidence>
<evidence type="ECO:0000256" key="2">
    <source>
        <dbReference type="ARBA" id="ARBA00023015"/>
    </source>
</evidence>